<reference evidence="1 2" key="1">
    <citation type="submission" date="2024-11" db="EMBL/GenBank/DDBJ databases">
        <title>Chromosome-level genome assembly of the freshwater bivalve Anodonta woodiana.</title>
        <authorList>
            <person name="Chen X."/>
        </authorList>
    </citation>
    <scope>NUCLEOTIDE SEQUENCE [LARGE SCALE GENOMIC DNA]</scope>
    <source>
        <strain evidence="1">MN2024</strain>
        <tissue evidence="1">Gills</tissue>
    </source>
</reference>
<evidence type="ECO:0000313" key="2">
    <source>
        <dbReference type="Proteomes" id="UP001634394"/>
    </source>
</evidence>
<dbReference type="EMBL" id="JBJQND010000014">
    <property type="protein sequence ID" value="KAL3855777.1"/>
    <property type="molecule type" value="Genomic_DNA"/>
</dbReference>
<sequence>VQSDFKHRSSKVYTFDEKKYIEASDYLKDVARWDEDFGSKSKLEYDHVMLFT</sequence>
<name>A0ABD3V2K2_SINWO</name>
<feature type="non-terminal residue" evidence="1">
    <location>
        <position position="52"/>
    </location>
</feature>
<gene>
    <name evidence="1" type="ORF">ACJMK2_014977</name>
</gene>
<evidence type="ECO:0000313" key="1">
    <source>
        <dbReference type="EMBL" id="KAL3855777.1"/>
    </source>
</evidence>
<protein>
    <submittedName>
        <fullName evidence="1">Uncharacterized protein</fullName>
    </submittedName>
</protein>
<dbReference type="Proteomes" id="UP001634394">
    <property type="component" value="Unassembled WGS sequence"/>
</dbReference>
<keyword evidence="2" id="KW-1185">Reference proteome</keyword>
<comment type="caution">
    <text evidence="1">The sequence shown here is derived from an EMBL/GenBank/DDBJ whole genome shotgun (WGS) entry which is preliminary data.</text>
</comment>
<proteinExistence type="predicted"/>
<dbReference type="AlphaFoldDB" id="A0ABD3V2K2"/>
<feature type="non-terminal residue" evidence="1">
    <location>
        <position position="1"/>
    </location>
</feature>
<accession>A0ABD3V2K2</accession>
<organism evidence="1 2">
    <name type="scientific">Sinanodonta woodiana</name>
    <name type="common">Chinese pond mussel</name>
    <name type="synonym">Anodonta woodiana</name>
    <dbReference type="NCBI Taxonomy" id="1069815"/>
    <lineage>
        <taxon>Eukaryota</taxon>
        <taxon>Metazoa</taxon>
        <taxon>Spiralia</taxon>
        <taxon>Lophotrochozoa</taxon>
        <taxon>Mollusca</taxon>
        <taxon>Bivalvia</taxon>
        <taxon>Autobranchia</taxon>
        <taxon>Heteroconchia</taxon>
        <taxon>Palaeoheterodonta</taxon>
        <taxon>Unionida</taxon>
        <taxon>Unionoidea</taxon>
        <taxon>Unionidae</taxon>
        <taxon>Unioninae</taxon>
        <taxon>Sinanodonta</taxon>
    </lineage>
</organism>